<protein>
    <submittedName>
        <fullName evidence="2">Trypsin-like serine protease</fullName>
    </submittedName>
</protein>
<comment type="caution">
    <text evidence="2">The sequence shown here is derived from an EMBL/GenBank/DDBJ whole genome shotgun (WGS) entry which is preliminary data.</text>
</comment>
<dbReference type="GO" id="GO:0008233">
    <property type="term" value="F:peptidase activity"/>
    <property type="evidence" value="ECO:0007669"/>
    <property type="project" value="UniProtKB-KW"/>
</dbReference>
<gene>
    <name evidence="2" type="ORF">LY90DRAFT_675584</name>
</gene>
<dbReference type="InterPro" id="IPR043504">
    <property type="entry name" value="Peptidase_S1_PA_chymotrypsin"/>
</dbReference>
<name>A0A1Y2ALX9_9FUNG</name>
<keyword evidence="2" id="KW-0645">Protease</keyword>
<dbReference type="OrthoDB" id="2133865at2759"/>
<feature type="compositionally biased region" description="Basic and acidic residues" evidence="1">
    <location>
        <begin position="129"/>
        <end position="146"/>
    </location>
</feature>
<dbReference type="EMBL" id="MCOG01000236">
    <property type="protein sequence ID" value="ORY23227.1"/>
    <property type="molecule type" value="Genomic_DNA"/>
</dbReference>
<dbReference type="GO" id="GO:0006508">
    <property type="term" value="P:proteolysis"/>
    <property type="evidence" value="ECO:0007669"/>
    <property type="project" value="UniProtKB-KW"/>
</dbReference>
<evidence type="ECO:0000256" key="1">
    <source>
        <dbReference type="SAM" id="MobiDB-lite"/>
    </source>
</evidence>
<keyword evidence="2" id="KW-0378">Hydrolase</keyword>
<dbReference type="Proteomes" id="UP000193920">
    <property type="component" value="Unassembled WGS sequence"/>
</dbReference>
<dbReference type="Pfam" id="PF13365">
    <property type="entry name" value="Trypsin_2"/>
    <property type="match status" value="1"/>
</dbReference>
<organism evidence="2 3">
    <name type="scientific">Neocallimastix californiae</name>
    <dbReference type="NCBI Taxonomy" id="1754190"/>
    <lineage>
        <taxon>Eukaryota</taxon>
        <taxon>Fungi</taxon>
        <taxon>Fungi incertae sedis</taxon>
        <taxon>Chytridiomycota</taxon>
        <taxon>Chytridiomycota incertae sedis</taxon>
        <taxon>Neocallimastigomycetes</taxon>
        <taxon>Neocallimastigales</taxon>
        <taxon>Neocallimastigaceae</taxon>
        <taxon>Neocallimastix</taxon>
    </lineage>
</organism>
<dbReference type="Gene3D" id="2.40.10.10">
    <property type="entry name" value="Trypsin-like serine proteases"/>
    <property type="match status" value="1"/>
</dbReference>
<evidence type="ECO:0000313" key="3">
    <source>
        <dbReference type="Proteomes" id="UP000193920"/>
    </source>
</evidence>
<reference evidence="2 3" key="1">
    <citation type="submission" date="2016-08" db="EMBL/GenBank/DDBJ databases">
        <title>A Parts List for Fungal Cellulosomes Revealed by Comparative Genomics.</title>
        <authorList>
            <consortium name="DOE Joint Genome Institute"/>
            <person name="Haitjema C.H."/>
            <person name="Gilmore S.P."/>
            <person name="Henske J.K."/>
            <person name="Solomon K.V."/>
            <person name="De Groot R."/>
            <person name="Kuo A."/>
            <person name="Mondo S.J."/>
            <person name="Salamov A.A."/>
            <person name="Labutti K."/>
            <person name="Zhao Z."/>
            <person name="Chiniquy J."/>
            <person name="Barry K."/>
            <person name="Brewer H.M."/>
            <person name="Purvine S.O."/>
            <person name="Wright A.T."/>
            <person name="Boxma B."/>
            <person name="Van Alen T."/>
            <person name="Hackstein J.H."/>
            <person name="Baker S.E."/>
            <person name="Grigoriev I.V."/>
            <person name="O'Malley M.A."/>
        </authorList>
    </citation>
    <scope>NUCLEOTIDE SEQUENCE [LARGE SCALE GENOMIC DNA]</scope>
    <source>
        <strain evidence="2 3">G1</strain>
    </source>
</reference>
<keyword evidence="3" id="KW-1185">Reference proteome</keyword>
<dbReference type="InterPro" id="IPR009003">
    <property type="entry name" value="Peptidase_S1_PA"/>
</dbReference>
<sequence>MDSFFYKSKKDLERELLNGIIRNNTQELNWSDQNGYFPIFFSFNYNNIEMFKILLKYSMEKKLKLVINENNIEDLISKKYNFVNLKSISDIKDEFINLICLFKNKNIIEVICSGNSYLLKKFNEFNENEKKKKQNNDGKEKIENGNKNKKKGNNIFKHTNRSLSDSSDEKVYSKKSLMPFDTISNYIKRSICKIEVNEDNCISFGTGFFVEIPIQSRKHSLYGLMTNNHVLGEEYLKPGKKIDIYFPDDYNKKYSLLINNKDFVFTSELMDISFVEINEKMKKNINPYFLQPSNKDAKIRDSIIIFQFPETIFSMAHGTIISSHGFNFHHNASTNHGSSGAPLMNRDYKVVGVHKSWLIKYESKTFVNVALKFSEIIFAIQILHKFRNEEARKSVRQLNDKEKEKLERYGLKSELSDEMEIIKKSLFRCDKYGNSLLFYRTNYTWYITVLSKYNNNSKYRLKELKKLDWYPIIPDSNKLYDNIFSKINKKEYKLIEWLKSTKLIYL</sequence>
<proteinExistence type="predicted"/>
<feature type="region of interest" description="Disordered" evidence="1">
    <location>
        <begin position="129"/>
        <end position="159"/>
    </location>
</feature>
<dbReference type="SUPFAM" id="SSF50494">
    <property type="entry name" value="Trypsin-like serine proteases"/>
    <property type="match status" value="1"/>
</dbReference>
<evidence type="ECO:0000313" key="2">
    <source>
        <dbReference type="EMBL" id="ORY23227.1"/>
    </source>
</evidence>
<accession>A0A1Y2ALX9</accession>
<dbReference type="AlphaFoldDB" id="A0A1Y2ALX9"/>